<sequence>MKRISSKEFEEHVGKDLYSKGLDQQKRNILESAFLGDKDEGKITQREAEQTLKHIEKNRHKLNLSEDDIKKFREVLDRRMR</sequence>
<dbReference type="EMBL" id="PFCO01000003">
    <property type="protein sequence ID" value="PIR69724.1"/>
    <property type="molecule type" value="Genomic_DNA"/>
</dbReference>
<organism evidence="1 2">
    <name type="scientific">Candidatus Niyogibacteria bacterium CG10_big_fil_rev_8_21_14_0_10_46_36</name>
    <dbReference type="NCBI Taxonomy" id="1974726"/>
    <lineage>
        <taxon>Bacteria</taxon>
        <taxon>Candidatus Niyogiibacteriota</taxon>
    </lineage>
</organism>
<accession>A0A2H0TFK5</accession>
<gene>
    <name evidence="1" type="ORF">COU47_01410</name>
</gene>
<dbReference type="AlphaFoldDB" id="A0A2H0TFK5"/>
<dbReference type="Proteomes" id="UP000231503">
    <property type="component" value="Unassembled WGS sequence"/>
</dbReference>
<comment type="caution">
    <text evidence="1">The sequence shown here is derived from an EMBL/GenBank/DDBJ whole genome shotgun (WGS) entry which is preliminary data.</text>
</comment>
<name>A0A2H0TFK5_9BACT</name>
<proteinExistence type="predicted"/>
<protein>
    <submittedName>
        <fullName evidence="1">Uncharacterized protein</fullName>
    </submittedName>
</protein>
<evidence type="ECO:0000313" key="2">
    <source>
        <dbReference type="Proteomes" id="UP000231503"/>
    </source>
</evidence>
<evidence type="ECO:0000313" key="1">
    <source>
        <dbReference type="EMBL" id="PIR69724.1"/>
    </source>
</evidence>
<reference evidence="2" key="1">
    <citation type="submission" date="2017-09" db="EMBL/GenBank/DDBJ databases">
        <title>Depth-based differentiation of microbial function through sediment-hosted aquifers and enrichment of novel symbionts in the deep terrestrial subsurface.</title>
        <authorList>
            <person name="Probst A.J."/>
            <person name="Ladd B."/>
            <person name="Jarett J.K."/>
            <person name="Geller-Mcgrath D.E."/>
            <person name="Sieber C.M.K."/>
            <person name="Emerson J.B."/>
            <person name="Anantharaman K."/>
            <person name="Thomas B.C."/>
            <person name="Malmstrom R."/>
            <person name="Stieglmeier M."/>
            <person name="Klingl A."/>
            <person name="Woyke T."/>
            <person name="Ryan C.M."/>
            <person name="Banfield J.F."/>
        </authorList>
    </citation>
    <scope>NUCLEOTIDE SEQUENCE [LARGE SCALE GENOMIC DNA]</scope>
</reference>